<keyword evidence="1" id="KW-0175">Coiled coil</keyword>
<dbReference type="PANTHER" id="PTHR15239">
    <property type="entry name" value="NUCLEAR EXPORT MEDIATOR FACTOR NEMF"/>
    <property type="match status" value="1"/>
</dbReference>
<dbReference type="GO" id="GO:1990112">
    <property type="term" value="C:RQC complex"/>
    <property type="evidence" value="ECO:0007669"/>
    <property type="project" value="TreeGrafter"/>
</dbReference>
<organism evidence="3 4">
    <name type="scientific">Candidatus Micrarchaeum acidiphilum ARMAN-2</name>
    <dbReference type="NCBI Taxonomy" id="425595"/>
    <lineage>
        <taxon>Archaea</taxon>
        <taxon>Candidatus Micrarchaeota</taxon>
        <taxon>Candidatus Micrarchaeia</taxon>
        <taxon>Candidatus Micrarchaeales</taxon>
        <taxon>Candidatus Micrarchaeaceae</taxon>
        <taxon>Candidatus Micrarchaeum</taxon>
    </lineage>
</organism>
<proteinExistence type="predicted"/>
<dbReference type="GO" id="GO:0072344">
    <property type="term" value="P:rescue of stalled ribosome"/>
    <property type="evidence" value="ECO:0007669"/>
    <property type="project" value="TreeGrafter"/>
</dbReference>
<dbReference type="AlphaFoldDB" id="C7DGN1"/>
<dbReference type="InterPro" id="IPR008532">
    <property type="entry name" value="NFACT_RNA-bd"/>
</dbReference>
<reference evidence="3 4" key="1">
    <citation type="journal article" date="2009" name="Genome Biol.">
        <title>Community-wide analysis of microbial genome sequence signatures.</title>
        <authorList>
            <person name="Dick G.J."/>
            <person name="Andersson A.F."/>
            <person name="Baker B.J."/>
            <person name="Simmons S.L."/>
            <person name="Thomas B.C."/>
            <person name="Yelton A.P."/>
            <person name="Banfield J.F."/>
        </authorList>
    </citation>
    <scope>NUCLEOTIDE SEQUENCE [LARGE SCALE GENOMIC DNA]</scope>
    <source>
        <strain evidence="3">ARMAN-2</strain>
    </source>
</reference>
<sequence>MEVSIDFTKSAQENANSYYQNAKKYHKKSEGAAKAMTQMEEKLNSIESEHVQQAAKTKTLHLQKKEWYEKFHWFFTSHGSLAIGGRDAQQNELLNSKHFDENDLFFHADIFGASVVILKGGAGADKEEKAEVAAFAASYSSAWKKMLVSVDVYAMRRDQISKSTNKGSLGQGSFLMKGEREWYRNTPLGIAMYVMDGKLHTVPLKTAERQKPSGAKLVMIRLGSMIKSDAAKSISKMLGYENTDDIIQQMPAGTFEISMA</sequence>
<accession>C7DGN1</accession>
<dbReference type="Pfam" id="PF05670">
    <property type="entry name" value="NFACT-R_1"/>
    <property type="match status" value="1"/>
</dbReference>
<dbReference type="GO" id="GO:0000049">
    <property type="term" value="F:tRNA binding"/>
    <property type="evidence" value="ECO:0007669"/>
    <property type="project" value="TreeGrafter"/>
</dbReference>
<evidence type="ECO:0000259" key="2">
    <source>
        <dbReference type="Pfam" id="PF05670"/>
    </source>
</evidence>
<evidence type="ECO:0000313" key="3">
    <source>
        <dbReference type="EMBL" id="EET90378.1"/>
    </source>
</evidence>
<reference evidence="3 4" key="2">
    <citation type="journal article" date="2010" name="Proc. Natl. Acad. Sci. U.S.A.">
        <title>Enigmatic, ultrasmall, uncultivated Archaea.</title>
        <authorList>
            <person name="Baker B.J."/>
            <person name="Comolli L.R."/>
            <person name="Dick G.J."/>
            <person name="Hauser L.J."/>
            <person name="Hyatt D."/>
            <person name="Dill B.D."/>
            <person name="Land M.L."/>
            <person name="Verberkmoes N.C."/>
            <person name="Hettich R.L."/>
            <person name="Banfield J.F."/>
        </authorList>
    </citation>
    <scope>NUCLEOTIDE SEQUENCE [LARGE SCALE GENOMIC DNA]</scope>
    <source>
        <strain evidence="3">ARMAN-2</strain>
    </source>
</reference>
<dbReference type="PANTHER" id="PTHR15239:SF6">
    <property type="entry name" value="RIBOSOME QUALITY CONTROL COMPLEX SUBUNIT NEMF"/>
    <property type="match status" value="1"/>
</dbReference>
<evidence type="ECO:0000313" key="4">
    <source>
        <dbReference type="Proteomes" id="UP000332487"/>
    </source>
</evidence>
<gene>
    <name evidence="3" type="ORF">UNLARM2_0232</name>
</gene>
<protein>
    <recommendedName>
        <fullName evidence="2">NFACT RNA-binding domain-containing protein</fullName>
    </recommendedName>
</protein>
<dbReference type="GO" id="GO:0043023">
    <property type="term" value="F:ribosomal large subunit binding"/>
    <property type="evidence" value="ECO:0007669"/>
    <property type="project" value="TreeGrafter"/>
</dbReference>
<dbReference type="InterPro" id="IPR051608">
    <property type="entry name" value="RQC_Subunit_NEMF"/>
</dbReference>
<feature type="domain" description="NFACT RNA-binding" evidence="2">
    <location>
        <begin position="70"/>
        <end position="178"/>
    </location>
</feature>
<keyword evidence="4" id="KW-1185">Reference proteome</keyword>
<evidence type="ECO:0000256" key="1">
    <source>
        <dbReference type="SAM" id="Coils"/>
    </source>
</evidence>
<dbReference type="Proteomes" id="UP000332487">
    <property type="component" value="Unassembled WGS sequence"/>
</dbReference>
<name>C7DGN1_MICA2</name>
<feature type="coiled-coil region" evidence="1">
    <location>
        <begin position="29"/>
        <end position="56"/>
    </location>
</feature>
<dbReference type="EMBL" id="GG697238">
    <property type="protein sequence ID" value="EET90378.1"/>
    <property type="molecule type" value="Genomic_DNA"/>
</dbReference>